<dbReference type="InterPro" id="IPR006664">
    <property type="entry name" value="OMP_bac"/>
</dbReference>
<dbReference type="HOGENOM" id="CLU_016890_9_2_6"/>
<keyword evidence="2 4" id="KW-0472">Membrane</keyword>
<dbReference type="PROSITE" id="PS51123">
    <property type="entry name" value="OMPA_2"/>
    <property type="match status" value="1"/>
</dbReference>
<keyword evidence="3" id="KW-0998">Cell outer membrane</keyword>
<comment type="subcellular location">
    <subcellularLocation>
        <location evidence="1">Cell outer membrane</location>
    </subcellularLocation>
</comment>
<reference evidence="7 8" key="1">
    <citation type="journal article" date="2012" name="J. Bacteriol.">
        <title>Genome sequence of an alkane-degrading bacterium, Alcanivorax pacificus type strain W11-5, isolated from deep sea sediment.</title>
        <authorList>
            <person name="Lai Q."/>
            <person name="Shao Z."/>
        </authorList>
    </citation>
    <scope>NUCLEOTIDE SEQUENCE [LARGE SCALE GENOMIC DNA]</scope>
    <source>
        <strain evidence="7 8">W11-5</strain>
    </source>
</reference>
<dbReference type="PANTHER" id="PTHR30329">
    <property type="entry name" value="STATOR ELEMENT OF FLAGELLAR MOTOR COMPLEX"/>
    <property type="match status" value="1"/>
</dbReference>
<dbReference type="InterPro" id="IPR006665">
    <property type="entry name" value="OmpA-like"/>
</dbReference>
<keyword evidence="8" id="KW-1185">Reference proteome</keyword>
<evidence type="ECO:0000313" key="8">
    <source>
        <dbReference type="Proteomes" id="UP000006764"/>
    </source>
</evidence>
<dbReference type="OrthoDB" id="9782229at2"/>
<dbReference type="PROSITE" id="PS51257">
    <property type="entry name" value="PROKAR_LIPOPROTEIN"/>
    <property type="match status" value="1"/>
</dbReference>
<feature type="chain" id="PRO_5002111881" evidence="5">
    <location>
        <begin position="20"/>
        <end position="196"/>
    </location>
</feature>
<evidence type="ECO:0000313" key="7">
    <source>
        <dbReference type="EMBL" id="AJD47449.1"/>
    </source>
</evidence>
<evidence type="ECO:0000259" key="6">
    <source>
        <dbReference type="PROSITE" id="PS51123"/>
    </source>
</evidence>
<dbReference type="InterPro" id="IPR050330">
    <property type="entry name" value="Bact_OuterMem_StrucFunc"/>
</dbReference>
<dbReference type="CDD" id="cd07185">
    <property type="entry name" value="OmpA_C-like"/>
    <property type="match status" value="1"/>
</dbReference>
<dbReference type="GO" id="GO:0009279">
    <property type="term" value="C:cell outer membrane"/>
    <property type="evidence" value="ECO:0007669"/>
    <property type="project" value="UniProtKB-SubCell"/>
</dbReference>
<evidence type="ECO:0000256" key="4">
    <source>
        <dbReference type="PROSITE-ProRule" id="PRU00473"/>
    </source>
</evidence>
<dbReference type="EMBL" id="CP004387">
    <property type="protein sequence ID" value="AJD47449.1"/>
    <property type="molecule type" value="Genomic_DNA"/>
</dbReference>
<dbReference type="RefSeq" id="WP_008737372.1">
    <property type="nucleotide sequence ID" value="NZ_CP004387.1"/>
</dbReference>
<evidence type="ECO:0000256" key="5">
    <source>
        <dbReference type="SAM" id="SignalP"/>
    </source>
</evidence>
<dbReference type="KEGG" id="apac:S7S_05145"/>
<accession>A0A0B4XH61</accession>
<feature type="signal peptide" evidence="5">
    <location>
        <begin position="1"/>
        <end position="19"/>
    </location>
</feature>
<dbReference type="SUPFAM" id="SSF103088">
    <property type="entry name" value="OmpA-like"/>
    <property type="match status" value="1"/>
</dbReference>
<keyword evidence="5" id="KW-0732">Signal</keyword>
<dbReference type="PANTHER" id="PTHR30329:SF21">
    <property type="entry name" value="LIPOPROTEIN YIAD-RELATED"/>
    <property type="match status" value="1"/>
</dbReference>
<dbReference type="InterPro" id="IPR036737">
    <property type="entry name" value="OmpA-like_sf"/>
</dbReference>
<feature type="domain" description="OmpA-like" evidence="6">
    <location>
        <begin position="59"/>
        <end position="171"/>
    </location>
</feature>
<dbReference type="PRINTS" id="PR01021">
    <property type="entry name" value="OMPADOMAIN"/>
</dbReference>
<dbReference type="AlphaFoldDB" id="A0A0B4XH61"/>
<proteinExistence type="predicted"/>
<dbReference type="STRING" id="391936.S7S_05145"/>
<dbReference type="Proteomes" id="UP000006764">
    <property type="component" value="Chromosome"/>
</dbReference>
<evidence type="ECO:0000256" key="1">
    <source>
        <dbReference type="ARBA" id="ARBA00004442"/>
    </source>
</evidence>
<gene>
    <name evidence="7" type="ORF">S7S_05145</name>
</gene>
<dbReference type="Pfam" id="PF00691">
    <property type="entry name" value="OmpA"/>
    <property type="match status" value="1"/>
</dbReference>
<protein>
    <submittedName>
        <fullName evidence="7">Outer membrane protein/peptidoglycan-associated (Lipo)protein</fullName>
    </submittedName>
</protein>
<dbReference type="Gene3D" id="3.30.1330.60">
    <property type="entry name" value="OmpA-like domain"/>
    <property type="match status" value="1"/>
</dbReference>
<organism evidence="7 8">
    <name type="scientific">Isoalcanivorax pacificus W11-5</name>
    <dbReference type="NCBI Taxonomy" id="391936"/>
    <lineage>
        <taxon>Bacteria</taxon>
        <taxon>Pseudomonadati</taxon>
        <taxon>Pseudomonadota</taxon>
        <taxon>Gammaproteobacteria</taxon>
        <taxon>Oceanospirillales</taxon>
        <taxon>Alcanivoracaceae</taxon>
        <taxon>Isoalcanivorax</taxon>
    </lineage>
</organism>
<sequence length="196" mass="21410">MNILRIALLAVFVALSGCATTDALYAQYDDLCPVEIAVTPVGLVTVTGIATLDGSVRTDTWEPAVYFGFDNAVLDDENRARLNSNLAVLNHYPALQISIQAFTDQAGDAVYNRWLAEQRQRTVVNFLVQNGIARQRMNVAAPAMEAPINPGTGVQERIVNRRVELMPLDAQGRPLLLRVDFDGSGDERFVAPAPVK</sequence>
<evidence type="ECO:0000256" key="3">
    <source>
        <dbReference type="ARBA" id="ARBA00023237"/>
    </source>
</evidence>
<evidence type="ECO:0000256" key="2">
    <source>
        <dbReference type="ARBA" id="ARBA00023136"/>
    </source>
</evidence>
<name>A0A0B4XH61_9GAMM</name>